<feature type="transmembrane region" description="Helical" evidence="1">
    <location>
        <begin position="70"/>
        <end position="95"/>
    </location>
</feature>
<keyword evidence="1" id="KW-0812">Transmembrane</keyword>
<feature type="transmembrane region" description="Helical" evidence="1">
    <location>
        <begin position="138"/>
        <end position="161"/>
    </location>
</feature>
<evidence type="ECO:0000313" key="2">
    <source>
        <dbReference type="EMBL" id="OXM57299.1"/>
    </source>
</evidence>
<accession>A0A229SEW9</accession>
<proteinExistence type="predicted"/>
<gene>
    <name evidence="2" type="ORF">CFP71_08855</name>
</gene>
<feature type="transmembrane region" description="Helical" evidence="1">
    <location>
        <begin position="182"/>
        <end position="201"/>
    </location>
</feature>
<keyword evidence="3" id="KW-1185">Reference proteome</keyword>
<protein>
    <submittedName>
        <fullName evidence="2">Uncharacterized protein</fullName>
    </submittedName>
</protein>
<dbReference type="EMBL" id="NMQT01000028">
    <property type="protein sequence ID" value="OXM57299.1"/>
    <property type="molecule type" value="Genomic_DNA"/>
</dbReference>
<keyword evidence="1" id="KW-1133">Transmembrane helix</keyword>
<feature type="transmembrane region" description="Helical" evidence="1">
    <location>
        <begin position="336"/>
        <end position="362"/>
    </location>
</feature>
<feature type="transmembrane region" description="Helical" evidence="1">
    <location>
        <begin position="213"/>
        <end position="234"/>
    </location>
</feature>
<organism evidence="2 3">
    <name type="scientific">Amycolatopsis thailandensis</name>
    <dbReference type="NCBI Taxonomy" id="589330"/>
    <lineage>
        <taxon>Bacteria</taxon>
        <taxon>Bacillati</taxon>
        <taxon>Actinomycetota</taxon>
        <taxon>Actinomycetes</taxon>
        <taxon>Pseudonocardiales</taxon>
        <taxon>Pseudonocardiaceae</taxon>
        <taxon>Amycolatopsis</taxon>
    </lineage>
</organism>
<dbReference type="AlphaFoldDB" id="A0A229SEW9"/>
<comment type="caution">
    <text evidence="2">The sequence shown here is derived from an EMBL/GenBank/DDBJ whole genome shotgun (WGS) entry which is preliminary data.</text>
</comment>
<evidence type="ECO:0000256" key="1">
    <source>
        <dbReference type="SAM" id="Phobius"/>
    </source>
</evidence>
<dbReference type="Proteomes" id="UP000215223">
    <property type="component" value="Unassembled WGS sequence"/>
</dbReference>
<feature type="transmembrane region" description="Helical" evidence="1">
    <location>
        <begin position="107"/>
        <end position="126"/>
    </location>
</feature>
<name>A0A229SEW9_9PSEU</name>
<evidence type="ECO:0000313" key="3">
    <source>
        <dbReference type="Proteomes" id="UP000215223"/>
    </source>
</evidence>
<feature type="transmembrane region" description="Helical" evidence="1">
    <location>
        <begin position="283"/>
        <end position="316"/>
    </location>
</feature>
<sequence length="413" mass="45376">MDLDRRAADAWFRRRGLPMVIHRRRRGAGMLRRSTPGLVFLCLLDLLLAGLLKLLDVPEDVIEARMRESGLAYVLGVLALTFAVVVVPVIAGRLMVKLLRALNRTRVRLAVMAATIGFWVLVLPLGERLTGLVSWDRALWVAVLTNLVALAVLMLLVRIGVGSILTWAARSAVAQVRAIGTLASRALPLLLLVVMFSFFTAELWQAVEGLDPGRLWLVIGFLVLIGAVFLASMLSDEMKELKSWTVEPGAAVLRGTPFDDDAPLDDDTAPVRRRRALAKTERLNIALVLFFAQAVQIVAFGVLVFAFFIVFGVLILRPEVVTEFAGRQSAPGTLLGVPLPVSSALVNVSLFLAVFSGLYFAASTATDARYRRSFFEPLLEDVKISLAARDIYLAHWADVRRAEVVTLEVEDIP</sequence>
<dbReference type="OrthoDB" id="5242179at2"/>
<reference evidence="2 3" key="1">
    <citation type="submission" date="2017-07" db="EMBL/GenBank/DDBJ databases">
        <title>Amycolatopsis thailandensis Genome sequencing and assembly.</title>
        <authorList>
            <person name="Kaur N."/>
            <person name="Mayilraj S."/>
        </authorList>
    </citation>
    <scope>NUCLEOTIDE SEQUENCE [LARGE SCALE GENOMIC DNA]</scope>
    <source>
        <strain evidence="2 3">JCM 16380</strain>
    </source>
</reference>
<keyword evidence="1" id="KW-0472">Membrane</keyword>